<proteinExistence type="predicted"/>
<dbReference type="AlphaFoldDB" id="A0A328DBT4"/>
<evidence type="ECO:0000313" key="3">
    <source>
        <dbReference type="Proteomes" id="UP000249390"/>
    </source>
</evidence>
<dbReference type="Proteomes" id="UP000249390">
    <property type="component" value="Unassembled WGS sequence"/>
</dbReference>
<feature type="region of interest" description="Disordered" evidence="1">
    <location>
        <begin position="117"/>
        <end position="141"/>
    </location>
</feature>
<name>A0A328DBT4_9ASTE</name>
<dbReference type="PANTHER" id="PTHR37238:SF1">
    <property type="entry name" value="OS05G0532500 PROTEIN"/>
    <property type="match status" value="1"/>
</dbReference>
<dbReference type="PANTHER" id="PTHR37238">
    <property type="entry name" value="OS05G0532500 PROTEIN"/>
    <property type="match status" value="1"/>
</dbReference>
<comment type="caution">
    <text evidence="2">The sequence shown here is derived from an EMBL/GenBank/DDBJ whole genome shotgun (WGS) entry which is preliminary data.</text>
</comment>
<keyword evidence="3" id="KW-1185">Reference proteome</keyword>
<evidence type="ECO:0000313" key="2">
    <source>
        <dbReference type="EMBL" id="RAL41761.1"/>
    </source>
</evidence>
<dbReference type="EMBL" id="NQVE01000183">
    <property type="protein sequence ID" value="RAL41761.1"/>
    <property type="molecule type" value="Genomic_DNA"/>
</dbReference>
<reference evidence="2 3" key="1">
    <citation type="submission" date="2018-06" db="EMBL/GenBank/DDBJ databases">
        <title>The Genome of Cuscuta australis (Dodder) Provides Insight into the Evolution of Plant Parasitism.</title>
        <authorList>
            <person name="Liu H."/>
        </authorList>
    </citation>
    <scope>NUCLEOTIDE SEQUENCE [LARGE SCALE GENOMIC DNA]</scope>
    <source>
        <strain evidence="3">cv. Yunnan</strain>
        <tissue evidence="2">Vines</tissue>
    </source>
</reference>
<feature type="compositionally biased region" description="Polar residues" evidence="1">
    <location>
        <begin position="117"/>
        <end position="126"/>
    </location>
</feature>
<sequence length="441" mass="49244">MQKHAGVCKSTARTKSTRMPLRSISNSKNGARDFSRSTKTKLKPPGKKEHEDAAVPDNSLDRLLLVHSELSSIVGQIDELVVQALQSKKEMKEINSFADFLSEMQASLKQWVPRFQKSLSDPSGSENMPEPPPPTSNKVADSPEQYKWDSLVCSSPLVSLRGDCISECERQLFLLTPLHQQPNGFLSKLKESSKPGFEEIRTEQIAQMPSVFEEILDVGNNNMLGSVKPEKSYILMTPCLKVSPPKSCVVLEPVSEYRKGSLKFRKSTPYPVAVESSDGSQDSEPSDDLNVKYPELFGIKLGNKFENRWKLAEESPKWSPPKTCALLKPQEDAAPRDCSVPLTAPNPNQKNLLPRSNNAREVGRVCEFVESCTPMAKEPESCIKTGKQRHHPGENTLKRELWTKFEAASTRATCFDPLPAMQKMNLHKGFLDRLDEASSDE</sequence>
<feature type="region of interest" description="Disordered" evidence="1">
    <location>
        <begin position="1"/>
        <end position="56"/>
    </location>
</feature>
<gene>
    <name evidence="2" type="ORF">DM860_008943</name>
</gene>
<organism evidence="2 3">
    <name type="scientific">Cuscuta australis</name>
    <dbReference type="NCBI Taxonomy" id="267555"/>
    <lineage>
        <taxon>Eukaryota</taxon>
        <taxon>Viridiplantae</taxon>
        <taxon>Streptophyta</taxon>
        <taxon>Embryophyta</taxon>
        <taxon>Tracheophyta</taxon>
        <taxon>Spermatophyta</taxon>
        <taxon>Magnoliopsida</taxon>
        <taxon>eudicotyledons</taxon>
        <taxon>Gunneridae</taxon>
        <taxon>Pentapetalae</taxon>
        <taxon>asterids</taxon>
        <taxon>lamiids</taxon>
        <taxon>Solanales</taxon>
        <taxon>Convolvulaceae</taxon>
        <taxon>Cuscuteae</taxon>
        <taxon>Cuscuta</taxon>
        <taxon>Cuscuta subgen. Grammica</taxon>
        <taxon>Cuscuta sect. Cleistogrammica</taxon>
    </lineage>
</organism>
<protein>
    <submittedName>
        <fullName evidence="2">Uncharacterized protein</fullName>
    </submittedName>
</protein>
<evidence type="ECO:0000256" key="1">
    <source>
        <dbReference type="SAM" id="MobiDB-lite"/>
    </source>
</evidence>
<accession>A0A328DBT4</accession>